<feature type="transmembrane region" description="Helical" evidence="14">
    <location>
        <begin position="235"/>
        <end position="252"/>
    </location>
</feature>
<keyword evidence="5 14" id="KW-0552">Olfaction</keyword>
<dbReference type="SUPFAM" id="SSF81321">
    <property type="entry name" value="Family A G protein-coupled receptor-like"/>
    <property type="match status" value="1"/>
</dbReference>
<dbReference type="Proteomes" id="UP001176940">
    <property type="component" value="Unassembled WGS sequence"/>
</dbReference>
<dbReference type="InterPro" id="IPR017452">
    <property type="entry name" value="GPCR_Rhodpsn_7TM"/>
</dbReference>
<feature type="transmembrane region" description="Helical" evidence="14">
    <location>
        <begin position="139"/>
        <end position="160"/>
    </location>
</feature>
<evidence type="ECO:0000256" key="4">
    <source>
        <dbReference type="ARBA" id="ARBA00022692"/>
    </source>
</evidence>
<feature type="transmembrane region" description="Helical" evidence="14">
    <location>
        <begin position="96"/>
        <end position="118"/>
    </location>
</feature>
<reference evidence="16" key="1">
    <citation type="submission" date="2023-07" db="EMBL/GenBank/DDBJ databases">
        <authorList>
            <person name="Stuckert A."/>
        </authorList>
    </citation>
    <scope>NUCLEOTIDE SEQUENCE</scope>
</reference>
<comment type="similarity">
    <text evidence="13">Belongs to the G-protein coupled receptor 1 family.</text>
</comment>
<dbReference type="Gene3D" id="1.20.1070.10">
    <property type="entry name" value="Rhodopsin 7-helix transmembrane proteins"/>
    <property type="match status" value="1"/>
</dbReference>
<evidence type="ECO:0000256" key="11">
    <source>
        <dbReference type="ARBA" id="ARBA00023180"/>
    </source>
</evidence>
<evidence type="ECO:0000313" key="16">
    <source>
        <dbReference type="EMBL" id="CAJ0927853.1"/>
    </source>
</evidence>
<sequence>MANQSDAMFVLVGFPGLPEMYHTGVSCILFLVYVTSLSANSMVVLLVVWKEHLHQPMYIIIMNLALSDILFDTITLPKIIAKYWFGAGTMMFSACMFQLFCVHSLGSVDSFVIMFMAVDRYVAISRPLRYPTIITNKRTIIICIFLWFLAALVSLINAAWHARFPYCGSRKVNNCFCVNMAVMVLACGDISLLNQTVFYMAMTVLLGPLCYIIISYVFIIVKVCSSVRTEGLQKAFYTCVTHLFVITMYYGPRVFVYNAYRFNIVFSLDISVLLLCLYTYLPHVLSPIIYCLRTQEIRQVIGRVLTKKFGIKKNEISIH</sequence>
<keyword evidence="6 14" id="KW-1133">Transmembrane helix</keyword>
<dbReference type="InterPro" id="IPR000725">
    <property type="entry name" value="Olfact_rcpt"/>
</dbReference>
<keyword evidence="12 13" id="KW-0807">Transducer</keyword>
<keyword evidence="4 13" id="KW-0812">Transmembrane</keyword>
<keyword evidence="10 13" id="KW-0675">Receptor</keyword>
<evidence type="ECO:0000256" key="13">
    <source>
        <dbReference type="RuleBase" id="RU000688"/>
    </source>
</evidence>
<name>A0ABN9KX94_9NEOB</name>
<feature type="transmembrane region" description="Helical" evidence="14">
    <location>
        <begin position="198"/>
        <end position="223"/>
    </location>
</feature>
<evidence type="ECO:0000313" key="17">
    <source>
        <dbReference type="Proteomes" id="UP001176940"/>
    </source>
</evidence>
<proteinExistence type="inferred from homology"/>
<evidence type="ECO:0000256" key="9">
    <source>
        <dbReference type="ARBA" id="ARBA00023157"/>
    </source>
</evidence>
<feature type="domain" description="G-protein coupled receptors family 1 profile" evidence="15">
    <location>
        <begin position="39"/>
        <end position="290"/>
    </location>
</feature>
<dbReference type="EMBL" id="CAUEEQ010004642">
    <property type="protein sequence ID" value="CAJ0927853.1"/>
    <property type="molecule type" value="Genomic_DNA"/>
</dbReference>
<evidence type="ECO:0000256" key="8">
    <source>
        <dbReference type="ARBA" id="ARBA00023136"/>
    </source>
</evidence>
<protein>
    <recommendedName>
        <fullName evidence="14">Olfactory receptor</fullName>
    </recommendedName>
</protein>
<evidence type="ECO:0000256" key="1">
    <source>
        <dbReference type="ARBA" id="ARBA00004651"/>
    </source>
</evidence>
<dbReference type="Pfam" id="PF13853">
    <property type="entry name" value="7tm_4"/>
    <property type="match status" value="1"/>
</dbReference>
<feature type="transmembrane region" description="Helical" evidence="14">
    <location>
        <begin position="264"/>
        <end position="281"/>
    </location>
</feature>
<feature type="transmembrane region" description="Helical" evidence="14">
    <location>
        <begin position="20"/>
        <end position="49"/>
    </location>
</feature>
<evidence type="ECO:0000256" key="3">
    <source>
        <dbReference type="ARBA" id="ARBA00022606"/>
    </source>
</evidence>
<evidence type="ECO:0000256" key="6">
    <source>
        <dbReference type="ARBA" id="ARBA00022989"/>
    </source>
</evidence>
<keyword evidence="7 13" id="KW-0297">G-protein coupled receptor</keyword>
<evidence type="ECO:0000256" key="5">
    <source>
        <dbReference type="ARBA" id="ARBA00022725"/>
    </source>
</evidence>
<comment type="subcellular location">
    <subcellularLocation>
        <location evidence="1 14">Cell membrane</location>
        <topology evidence="1 14">Multi-pass membrane protein</topology>
    </subcellularLocation>
</comment>
<evidence type="ECO:0000256" key="7">
    <source>
        <dbReference type="ARBA" id="ARBA00023040"/>
    </source>
</evidence>
<keyword evidence="17" id="KW-1185">Reference proteome</keyword>
<dbReference type="PROSITE" id="PS50262">
    <property type="entry name" value="G_PROTEIN_RECEP_F1_2"/>
    <property type="match status" value="1"/>
</dbReference>
<keyword evidence="3 14" id="KW-0716">Sensory transduction</keyword>
<dbReference type="InterPro" id="IPR000276">
    <property type="entry name" value="GPCR_Rhodpsn"/>
</dbReference>
<accession>A0ABN9KX94</accession>
<evidence type="ECO:0000256" key="12">
    <source>
        <dbReference type="ARBA" id="ARBA00023224"/>
    </source>
</evidence>
<comment type="caution">
    <text evidence="16">The sequence shown here is derived from an EMBL/GenBank/DDBJ whole genome shotgun (WGS) entry which is preliminary data.</text>
</comment>
<dbReference type="PANTHER" id="PTHR24242">
    <property type="entry name" value="G-PROTEIN COUPLED RECEPTOR"/>
    <property type="match status" value="1"/>
</dbReference>
<feature type="transmembrane region" description="Helical" evidence="14">
    <location>
        <begin position="56"/>
        <end position="76"/>
    </location>
</feature>
<evidence type="ECO:0000256" key="10">
    <source>
        <dbReference type="ARBA" id="ARBA00023170"/>
    </source>
</evidence>
<evidence type="ECO:0000256" key="2">
    <source>
        <dbReference type="ARBA" id="ARBA00022475"/>
    </source>
</evidence>
<organism evidence="16 17">
    <name type="scientific">Ranitomeya imitator</name>
    <name type="common">mimic poison frog</name>
    <dbReference type="NCBI Taxonomy" id="111125"/>
    <lineage>
        <taxon>Eukaryota</taxon>
        <taxon>Metazoa</taxon>
        <taxon>Chordata</taxon>
        <taxon>Craniata</taxon>
        <taxon>Vertebrata</taxon>
        <taxon>Euteleostomi</taxon>
        <taxon>Amphibia</taxon>
        <taxon>Batrachia</taxon>
        <taxon>Anura</taxon>
        <taxon>Neobatrachia</taxon>
        <taxon>Hyloidea</taxon>
        <taxon>Dendrobatidae</taxon>
        <taxon>Dendrobatinae</taxon>
        <taxon>Ranitomeya</taxon>
    </lineage>
</organism>
<dbReference type="PRINTS" id="PR00245">
    <property type="entry name" value="OLFACTORYR"/>
</dbReference>
<dbReference type="PROSITE" id="PS00237">
    <property type="entry name" value="G_PROTEIN_RECEP_F1_1"/>
    <property type="match status" value="1"/>
</dbReference>
<evidence type="ECO:0000256" key="14">
    <source>
        <dbReference type="RuleBase" id="RU363047"/>
    </source>
</evidence>
<dbReference type="PANTHER" id="PTHR24242:SF401">
    <property type="entry name" value="OLFACTORY RECEPTOR 56A1"/>
    <property type="match status" value="1"/>
</dbReference>
<evidence type="ECO:0000259" key="15">
    <source>
        <dbReference type="PROSITE" id="PS50262"/>
    </source>
</evidence>
<keyword evidence="8 14" id="KW-0472">Membrane</keyword>
<keyword evidence="9" id="KW-1015">Disulfide bond</keyword>
<dbReference type="InterPro" id="IPR050939">
    <property type="entry name" value="Olfactory_GPCR1"/>
</dbReference>
<keyword evidence="11" id="KW-0325">Glycoprotein</keyword>
<dbReference type="PRINTS" id="PR00237">
    <property type="entry name" value="GPCRRHODOPSN"/>
</dbReference>
<gene>
    <name evidence="16" type="ORF">RIMI_LOCUS3158269</name>
</gene>
<keyword evidence="2 14" id="KW-1003">Cell membrane</keyword>